<dbReference type="RefSeq" id="WP_066658085.1">
    <property type="nucleotide sequence ID" value="NZ_CBCSCL010000001.1"/>
</dbReference>
<sequence>MHSLPPLSAASAERLSLPAPAIANPEPAGTPSGGGIAATPSTNVTLTDAESARLSQTYTADGTLAPSTPVWEHDGTDTLSGPMSVNFHSSTLAGRFNGLGAALLDRFAVDGGDYSQSLMLRPPGSGSGSDGASVSQSDRIRQTLLHTVADNQITLDIQTVGGATVRVSLSSQGGALGVQITTSNGTLSGAERDAVAGLADAFQDAIDGLASVPPRLALEGLTQFDSTVLSSVNLQSSFKLSDGSVQTLDFQADAAHRSVAYTGAAGTVNVEVDLSNPALIGSADQQSRALAAYMRQFDQAQSRGQGDAELMTMFKDAFGALNSHYGANAAPPAAGSYNPVALTDTDHAMLSGLADFSASVRASDRPSPNPMRDDEKDTFSYQVSQQTNTQGRTAADRAIEQSQQSHLTASYHTALYPDTPLNLTGDKYSQNYYYTQIDDTASSVANIAYKDGALVKASVTQSIAQSTNVKKYVVGELQQDLNTPSSVSRTWELADLLHAARPKEDGSATDADWANWRNTLSTINDLVVLNADPTQLRNTRITGAKAQDSA</sequence>
<evidence type="ECO:0000313" key="3">
    <source>
        <dbReference type="Proteomes" id="UP000091926"/>
    </source>
</evidence>
<dbReference type="Proteomes" id="UP000091926">
    <property type="component" value="Chromosome"/>
</dbReference>
<accession>A0A193GED5</accession>
<dbReference type="KEGG" id="bfz:BAU07_12515"/>
<evidence type="ECO:0000256" key="1">
    <source>
        <dbReference type="SAM" id="MobiDB-lite"/>
    </source>
</evidence>
<evidence type="ECO:0008006" key="4">
    <source>
        <dbReference type="Google" id="ProtNLM"/>
    </source>
</evidence>
<organism evidence="2 3">
    <name type="scientific">Bordetella flabilis</name>
    <dbReference type="NCBI Taxonomy" id="463014"/>
    <lineage>
        <taxon>Bacteria</taxon>
        <taxon>Pseudomonadati</taxon>
        <taxon>Pseudomonadota</taxon>
        <taxon>Betaproteobacteria</taxon>
        <taxon>Burkholderiales</taxon>
        <taxon>Alcaligenaceae</taxon>
        <taxon>Bordetella</taxon>
    </lineage>
</organism>
<dbReference type="OrthoDB" id="5941093at2"/>
<evidence type="ECO:0000313" key="2">
    <source>
        <dbReference type="EMBL" id="ANN77811.1"/>
    </source>
</evidence>
<dbReference type="AlphaFoldDB" id="A0A193GED5"/>
<feature type="region of interest" description="Disordered" evidence="1">
    <location>
        <begin position="20"/>
        <end position="41"/>
    </location>
</feature>
<gene>
    <name evidence="2" type="ORF">BAU07_12515</name>
</gene>
<proteinExistence type="predicted"/>
<keyword evidence="3" id="KW-1185">Reference proteome</keyword>
<protein>
    <recommendedName>
        <fullName evidence="4">Lactate dehydrogenase</fullName>
    </recommendedName>
</protein>
<reference evidence="2 3" key="1">
    <citation type="submission" date="2016-06" db="EMBL/GenBank/DDBJ databases">
        <title>Complete genome sequences of Bordetella bronchialis and Bordetella flabilis.</title>
        <authorList>
            <person name="LiPuma J.J."/>
            <person name="Spilker T."/>
        </authorList>
    </citation>
    <scope>NUCLEOTIDE SEQUENCE [LARGE SCALE GENOMIC DNA]</scope>
    <source>
        <strain evidence="2 3">AU10664</strain>
    </source>
</reference>
<dbReference type="EMBL" id="CP016172">
    <property type="protein sequence ID" value="ANN77811.1"/>
    <property type="molecule type" value="Genomic_DNA"/>
</dbReference>
<name>A0A193GED5_9BORD</name>